<dbReference type="Pfam" id="PF07883">
    <property type="entry name" value="Cupin_2"/>
    <property type="match status" value="1"/>
</dbReference>
<dbReference type="Proteomes" id="UP001273166">
    <property type="component" value="Unassembled WGS sequence"/>
</dbReference>
<dbReference type="InterPro" id="IPR011051">
    <property type="entry name" value="RmlC_Cupin_sf"/>
</dbReference>
<dbReference type="InterPro" id="IPR013096">
    <property type="entry name" value="Cupin_2"/>
</dbReference>
<dbReference type="EMBL" id="JAUDZG010000005">
    <property type="protein sequence ID" value="KAK3304734.1"/>
    <property type="molecule type" value="Genomic_DNA"/>
</dbReference>
<dbReference type="GeneID" id="87888445"/>
<dbReference type="RefSeq" id="XP_062720514.1">
    <property type="nucleotide sequence ID" value="XM_062869616.1"/>
</dbReference>
<keyword evidence="3" id="KW-1185">Reference proteome</keyword>
<reference evidence="2" key="2">
    <citation type="submission" date="2023-06" db="EMBL/GenBank/DDBJ databases">
        <authorList>
            <consortium name="Lawrence Berkeley National Laboratory"/>
            <person name="Mondo S.J."/>
            <person name="Hensen N."/>
            <person name="Bonometti L."/>
            <person name="Westerberg I."/>
            <person name="Brannstrom I.O."/>
            <person name="Guillou S."/>
            <person name="Cros-Aarteil S."/>
            <person name="Calhoun S."/>
            <person name="Haridas S."/>
            <person name="Kuo A."/>
            <person name="Pangilinan J."/>
            <person name="Riley R."/>
            <person name="Labutti K."/>
            <person name="Andreopoulos B."/>
            <person name="Lipzen A."/>
            <person name="Chen C."/>
            <person name="Yanf M."/>
            <person name="Daum C."/>
            <person name="Ng V."/>
            <person name="Clum A."/>
            <person name="Steindorff A."/>
            <person name="Ohm R."/>
            <person name="Martin F."/>
            <person name="Silar P."/>
            <person name="Natvig D."/>
            <person name="Lalanne C."/>
            <person name="Gautier V."/>
            <person name="Ament-Velasquez S.L."/>
            <person name="Kruys A."/>
            <person name="Hutchinson M.I."/>
            <person name="Powell A.J."/>
            <person name="Barry K."/>
            <person name="Miller A.N."/>
            <person name="Grigoriev I.V."/>
            <person name="Debuchy R."/>
            <person name="Gladieux P."/>
            <person name="Thoren M.H."/>
            <person name="Johannesson H."/>
        </authorList>
    </citation>
    <scope>NUCLEOTIDE SEQUENCE</scope>
    <source>
        <strain evidence="2">CBS 333.67</strain>
    </source>
</reference>
<evidence type="ECO:0000313" key="3">
    <source>
        <dbReference type="Proteomes" id="UP001273166"/>
    </source>
</evidence>
<gene>
    <name evidence="2" type="ORF">B0T15DRAFT_537443</name>
</gene>
<dbReference type="CDD" id="cd02208">
    <property type="entry name" value="cupin_RmlC-like"/>
    <property type="match status" value="1"/>
</dbReference>
<name>A0AAJ0GRC8_9PEZI</name>
<accession>A0AAJ0GRC8</accession>
<organism evidence="2 3">
    <name type="scientific">Chaetomium strumarium</name>
    <dbReference type="NCBI Taxonomy" id="1170767"/>
    <lineage>
        <taxon>Eukaryota</taxon>
        <taxon>Fungi</taxon>
        <taxon>Dikarya</taxon>
        <taxon>Ascomycota</taxon>
        <taxon>Pezizomycotina</taxon>
        <taxon>Sordariomycetes</taxon>
        <taxon>Sordariomycetidae</taxon>
        <taxon>Sordariales</taxon>
        <taxon>Chaetomiaceae</taxon>
        <taxon>Chaetomium</taxon>
    </lineage>
</organism>
<dbReference type="SUPFAM" id="SSF51182">
    <property type="entry name" value="RmlC-like cupins"/>
    <property type="match status" value="1"/>
</dbReference>
<comment type="caution">
    <text evidence="2">The sequence shown here is derived from an EMBL/GenBank/DDBJ whole genome shotgun (WGS) entry which is preliminary data.</text>
</comment>
<reference evidence="2" key="1">
    <citation type="journal article" date="2023" name="Mol. Phylogenet. Evol.">
        <title>Genome-scale phylogeny and comparative genomics of the fungal order Sordariales.</title>
        <authorList>
            <person name="Hensen N."/>
            <person name="Bonometti L."/>
            <person name="Westerberg I."/>
            <person name="Brannstrom I.O."/>
            <person name="Guillou S."/>
            <person name="Cros-Aarteil S."/>
            <person name="Calhoun S."/>
            <person name="Haridas S."/>
            <person name="Kuo A."/>
            <person name="Mondo S."/>
            <person name="Pangilinan J."/>
            <person name="Riley R."/>
            <person name="LaButti K."/>
            <person name="Andreopoulos B."/>
            <person name="Lipzen A."/>
            <person name="Chen C."/>
            <person name="Yan M."/>
            <person name="Daum C."/>
            <person name="Ng V."/>
            <person name="Clum A."/>
            <person name="Steindorff A."/>
            <person name="Ohm R.A."/>
            <person name="Martin F."/>
            <person name="Silar P."/>
            <person name="Natvig D.O."/>
            <person name="Lalanne C."/>
            <person name="Gautier V."/>
            <person name="Ament-Velasquez S.L."/>
            <person name="Kruys A."/>
            <person name="Hutchinson M.I."/>
            <person name="Powell A.J."/>
            <person name="Barry K."/>
            <person name="Miller A.N."/>
            <person name="Grigoriev I.V."/>
            <person name="Debuchy R."/>
            <person name="Gladieux P."/>
            <person name="Hiltunen Thoren M."/>
            <person name="Johannesson H."/>
        </authorList>
    </citation>
    <scope>NUCLEOTIDE SEQUENCE</scope>
    <source>
        <strain evidence="2">CBS 333.67</strain>
    </source>
</reference>
<dbReference type="AlphaFoldDB" id="A0AAJ0GRC8"/>
<evidence type="ECO:0000313" key="2">
    <source>
        <dbReference type="EMBL" id="KAK3304734.1"/>
    </source>
</evidence>
<proteinExistence type="predicted"/>
<protein>
    <recommendedName>
        <fullName evidence="1">Cupin type-2 domain-containing protein</fullName>
    </recommendedName>
</protein>
<feature type="domain" description="Cupin type-2" evidence="1">
    <location>
        <begin position="57"/>
        <end position="115"/>
    </location>
</feature>
<sequence>MVRSWQLWLSPRPLRRTETPVEPRMLSAHDASLYEFIYEADGRLVVQETHYASSKHVRQGASGPPLHIHPRQSEYFQVLQGTLAAVKNEKQVRLTKDDGILAIEPGARHRFWADSSINSTHEDLIFQVRAEPQDVERGFDENFLRNITGYMRDCAQQGVPPSLFQIALFGWAGDTLLICPPFYVPLWILEAAQYVAGHVVGYHLLGYRATYPEYNTKPRERFPGNGTKKTV</sequence>
<evidence type="ECO:0000259" key="1">
    <source>
        <dbReference type="Pfam" id="PF07883"/>
    </source>
</evidence>
<dbReference type="Gene3D" id="2.60.120.10">
    <property type="entry name" value="Jelly Rolls"/>
    <property type="match status" value="1"/>
</dbReference>
<dbReference type="InterPro" id="IPR014710">
    <property type="entry name" value="RmlC-like_jellyroll"/>
</dbReference>